<feature type="transmembrane region" description="Helical" evidence="1">
    <location>
        <begin position="88"/>
        <end position="107"/>
    </location>
</feature>
<protein>
    <recommendedName>
        <fullName evidence="2">DUF6535 domain-containing protein</fullName>
    </recommendedName>
</protein>
<feature type="transmembrane region" description="Helical" evidence="1">
    <location>
        <begin position="222"/>
        <end position="245"/>
    </location>
</feature>
<keyword evidence="4" id="KW-1185">Reference proteome</keyword>
<evidence type="ECO:0000313" key="4">
    <source>
        <dbReference type="Proteomes" id="UP000567179"/>
    </source>
</evidence>
<evidence type="ECO:0000256" key="1">
    <source>
        <dbReference type="SAM" id="Phobius"/>
    </source>
</evidence>
<keyword evidence="1" id="KW-0472">Membrane</keyword>
<comment type="caution">
    <text evidence="3">The sequence shown here is derived from an EMBL/GenBank/DDBJ whole genome shotgun (WGS) entry which is preliminary data.</text>
</comment>
<dbReference type="InterPro" id="IPR045338">
    <property type="entry name" value="DUF6535"/>
</dbReference>
<feature type="domain" description="DUF6535" evidence="2">
    <location>
        <begin position="70"/>
        <end position="243"/>
    </location>
</feature>
<accession>A0A8H5BRZ7</accession>
<reference evidence="3 4" key="1">
    <citation type="journal article" date="2020" name="ISME J.">
        <title>Uncovering the hidden diversity of litter-decomposition mechanisms in mushroom-forming fungi.</title>
        <authorList>
            <person name="Floudas D."/>
            <person name="Bentzer J."/>
            <person name="Ahren D."/>
            <person name="Johansson T."/>
            <person name="Persson P."/>
            <person name="Tunlid A."/>
        </authorList>
    </citation>
    <scope>NUCLEOTIDE SEQUENCE [LARGE SCALE GENOMIC DNA]</scope>
    <source>
        <strain evidence="3 4">CBS 101986</strain>
    </source>
</reference>
<evidence type="ECO:0000259" key="2">
    <source>
        <dbReference type="Pfam" id="PF20153"/>
    </source>
</evidence>
<dbReference type="EMBL" id="JAACJJ010000005">
    <property type="protein sequence ID" value="KAF5328263.1"/>
    <property type="molecule type" value="Genomic_DNA"/>
</dbReference>
<dbReference type="Pfam" id="PF20153">
    <property type="entry name" value="DUF6535"/>
    <property type="match status" value="1"/>
</dbReference>
<keyword evidence="1" id="KW-1133">Transmembrane helix</keyword>
<dbReference type="AlphaFoldDB" id="A0A8H5BRZ7"/>
<feature type="transmembrane region" description="Helical" evidence="1">
    <location>
        <begin position="251"/>
        <end position="275"/>
    </location>
</feature>
<organism evidence="3 4">
    <name type="scientific">Psilocybe cf. subviscida</name>
    <dbReference type="NCBI Taxonomy" id="2480587"/>
    <lineage>
        <taxon>Eukaryota</taxon>
        <taxon>Fungi</taxon>
        <taxon>Dikarya</taxon>
        <taxon>Basidiomycota</taxon>
        <taxon>Agaricomycotina</taxon>
        <taxon>Agaricomycetes</taxon>
        <taxon>Agaricomycetidae</taxon>
        <taxon>Agaricales</taxon>
        <taxon>Agaricineae</taxon>
        <taxon>Strophariaceae</taxon>
        <taxon>Psilocybe</taxon>
    </lineage>
</organism>
<evidence type="ECO:0000313" key="3">
    <source>
        <dbReference type="EMBL" id="KAF5328263.1"/>
    </source>
</evidence>
<proteinExistence type="predicted"/>
<feature type="transmembrane region" description="Helical" evidence="1">
    <location>
        <begin position="162"/>
        <end position="182"/>
    </location>
</feature>
<sequence length="327" mass="36717">MSIHISEEPEGYSAKVAEEAALREAPLDEEASSINHSEVFDQPEWDDFPEWYMYRWTREDPGDDDFEVLLKPLLDRDIKQCSAWKEEVQNILIFAGLFSAVVTAFIVESYQTLQPNPNDEIISLLAHIADQMNISNGCSFLNATFTASQELAPPRSNIRVNVFWFISLVLSLTVALIGIITLQWLREHQRYETGVDPAQMFAIFNARSDGLKRWYVPQIFTGLPLLLQAALILFFIGLVEFLFAIQIEVAISVAAIPILFLAVTALMSTLQLFTLQLPYILRMNRCPPAPCPYESPQALIFQRAAIVSTICSNCLPESSAHCGPPSS</sequence>
<keyword evidence="1" id="KW-0812">Transmembrane</keyword>
<dbReference type="OrthoDB" id="2756178at2759"/>
<name>A0A8H5BRZ7_9AGAR</name>
<gene>
    <name evidence="3" type="ORF">D9619_013378</name>
</gene>
<dbReference type="Proteomes" id="UP000567179">
    <property type="component" value="Unassembled WGS sequence"/>
</dbReference>